<dbReference type="Pfam" id="PF01551">
    <property type="entry name" value="Peptidase_M23"/>
    <property type="match status" value="1"/>
</dbReference>
<dbReference type="InterPro" id="IPR016047">
    <property type="entry name" value="M23ase_b-sheet_dom"/>
</dbReference>
<gene>
    <name evidence="2" type="primary">nlpD</name>
    <name evidence="2" type="ORF">GCM10007384_18680</name>
</gene>
<proteinExistence type="predicted"/>
<evidence type="ECO:0000259" key="1">
    <source>
        <dbReference type="Pfam" id="PF01551"/>
    </source>
</evidence>
<evidence type="ECO:0000313" key="2">
    <source>
        <dbReference type="EMBL" id="GGX17553.1"/>
    </source>
</evidence>
<dbReference type="RefSeq" id="WP_027414292.1">
    <property type="nucleotide sequence ID" value="NZ_BMWS01000011.1"/>
</dbReference>
<protein>
    <submittedName>
        <fullName evidence="2">Peptidase M23</fullName>
    </submittedName>
</protein>
<feature type="domain" description="M23ase beta-sheet core" evidence="1">
    <location>
        <begin position="78"/>
        <end position="182"/>
    </location>
</feature>
<dbReference type="PANTHER" id="PTHR21666:SF270">
    <property type="entry name" value="MUREIN HYDROLASE ACTIVATOR ENVC"/>
    <property type="match status" value="1"/>
</dbReference>
<comment type="caution">
    <text evidence="2">The sequence shown here is derived from an EMBL/GenBank/DDBJ whole genome shotgun (WGS) entry which is preliminary data.</text>
</comment>
<sequence length="220" mass="24532">MLKVAKTLPLKDFMEANSAVILGSELPKPSVQHMKIITVDTKDLGAWPVKEKFKKWTRRIDSGVGKRHVKGIKTASKNHKGLDINFSGGGNTDLGAPIYATHDGYAHTVKDNTSGSGGRYIEIMSSDKKFMTRYMHLSKVNIEKSNQIKKGQKIGELGASYYGQEVSSKMSAHLHYEIRTVKNNTYDGVIDPTEGRGFKTKPVELIDPQDWVNNPTSFKY</sequence>
<organism evidence="2 3">
    <name type="scientific">Aquimarina muelleri</name>
    <dbReference type="NCBI Taxonomy" id="279356"/>
    <lineage>
        <taxon>Bacteria</taxon>
        <taxon>Pseudomonadati</taxon>
        <taxon>Bacteroidota</taxon>
        <taxon>Flavobacteriia</taxon>
        <taxon>Flavobacteriales</taxon>
        <taxon>Flavobacteriaceae</taxon>
        <taxon>Aquimarina</taxon>
    </lineage>
</organism>
<accession>A0A918JW08</accession>
<dbReference type="SUPFAM" id="SSF51261">
    <property type="entry name" value="Duplicated hybrid motif"/>
    <property type="match status" value="1"/>
</dbReference>
<dbReference type="Gene3D" id="2.70.70.10">
    <property type="entry name" value="Glucose Permease (Domain IIA)"/>
    <property type="match status" value="1"/>
</dbReference>
<dbReference type="InterPro" id="IPR050570">
    <property type="entry name" value="Cell_wall_metabolism_enzyme"/>
</dbReference>
<name>A0A918JW08_9FLAO</name>
<keyword evidence="3" id="KW-1185">Reference proteome</keyword>
<evidence type="ECO:0000313" key="3">
    <source>
        <dbReference type="Proteomes" id="UP000601108"/>
    </source>
</evidence>
<dbReference type="GO" id="GO:0004222">
    <property type="term" value="F:metalloendopeptidase activity"/>
    <property type="evidence" value="ECO:0007669"/>
    <property type="project" value="TreeGrafter"/>
</dbReference>
<dbReference type="PANTHER" id="PTHR21666">
    <property type="entry name" value="PEPTIDASE-RELATED"/>
    <property type="match status" value="1"/>
</dbReference>
<dbReference type="Proteomes" id="UP000601108">
    <property type="component" value="Unassembled WGS sequence"/>
</dbReference>
<dbReference type="CDD" id="cd12797">
    <property type="entry name" value="M23_peptidase"/>
    <property type="match status" value="1"/>
</dbReference>
<reference evidence="2 3" key="1">
    <citation type="journal article" date="2014" name="Int. J. Syst. Evol. Microbiol.">
        <title>Complete genome sequence of Corynebacterium casei LMG S-19264T (=DSM 44701T), isolated from a smear-ripened cheese.</title>
        <authorList>
            <consortium name="US DOE Joint Genome Institute (JGI-PGF)"/>
            <person name="Walter F."/>
            <person name="Albersmeier A."/>
            <person name="Kalinowski J."/>
            <person name="Ruckert C."/>
        </authorList>
    </citation>
    <scope>NUCLEOTIDE SEQUENCE [LARGE SCALE GENOMIC DNA]</scope>
    <source>
        <strain evidence="2 3">KCTC 12285</strain>
    </source>
</reference>
<dbReference type="AlphaFoldDB" id="A0A918JW08"/>
<dbReference type="EMBL" id="BMWS01000011">
    <property type="protein sequence ID" value="GGX17553.1"/>
    <property type="molecule type" value="Genomic_DNA"/>
</dbReference>
<dbReference type="InterPro" id="IPR011055">
    <property type="entry name" value="Dup_hybrid_motif"/>
</dbReference>